<evidence type="ECO:0000256" key="5">
    <source>
        <dbReference type="ARBA" id="ARBA00022989"/>
    </source>
</evidence>
<name>A0A933SG31_UNCEI</name>
<evidence type="ECO:0000256" key="4">
    <source>
        <dbReference type="ARBA" id="ARBA00022801"/>
    </source>
</evidence>
<accession>A0A933SG31</accession>
<sequence>MTQPRDPDRPDPYGGAAPPPTPLGSPVPPPAHDPDSAEAFAAELEALGYIPPDPDEPPPLDLWASVGDVLPWGSLLLLFSWAAMYLLLGAHGALTDSGAMFAWGANATQMPLRSGAWRWLASTFLHAGAAHLFFNAVTLAVLGPAVERIFARWGFWIVFVVGGAFASFASMLAREAFASGQSLSVGGSGALFALGGALLVVVWRLRHRLAVARSRALVASVLYLIAPGFAAGYAHPGTDNVAHAGGLIAGLVLGALLPTDARLEGRGPNAALKALAFGCVLALLASLALAVKSGLAR</sequence>
<organism evidence="10 11">
    <name type="scientific">Eiseniibacteriota bacterium</name>
    <dbReference type="NCBI Taxonomy" id="2212470"/>
    <lineage>
        <taxon>Bacteria</taxon>
        <taxon>Candidatus Eiseniibacteriota</taxon>
    </lineage>
</organism>
<comment type="similarity">
    <text evidence="2">Belongs to the peptidase S54 family.</text>
</comment>
<dbReference type="GO" id="GO:0004252">
    <property type="term" value="F:serine-type endopeptidase activity"/>
    <property type="evidence" value="ECO:0007669"/>
    <property type="project" value="InterPro"/>
</dbReference>
<evidence type="ECO:0000313" key="10">
    <source>
        <dbReference type="EMBL" id="MBI5171063.1"/>
    </source>
</evidence>
<feature type="transmembrane region" description="Helical" evidence="8">
    <location>
        <begin position="185"/>
        <end position="205"/>
    </location>
</feature>
<feature type="transmembrane region" description="Helical" evidence="8">
    <location>
        <begin position="153"/>
        <end position="173"/>
    </location>
</feature>
<dbReference type="Pfam" id="PF01694">
    <property type="entry name" value="Rhomboid"/>
    <property type="match status" value="1"/>
</dbReference>
<evidence type="ECO:0000256" key="2">
    <source>
        <dbReference type="ARBA" id="ARBA00009045"/>
    </source>
</evidence>
<dbReference type="GO" id="GO:0006508">
    <property type="term" value="P:proteolysis"/>
    <property type="evidence" value="ECO:0007669"/>
    <property type="project" value="UniProtKB-KW"/>
</dbReference>
<dbReference type="PANTHER" id="PTHR43731:SF14">
    <property type="entry name" value="PRESENILIN-ASSOCIATED RHOMBOID-LIKE PROTEIN, MITOCHONDRIAL"/>
    <property type="match status" value="1"/>
</dbReference>
<evidence type="ECO:0000256" key="7">
    <source>
        <dbReference type="SAM" id="MobiDB-lite"/>
    </source>
</evidence>
<feature type="transmembrane region" description="Helical" evidence="8">
    <location>
        <begin position="69"/>
        <end position="88"/>
    </location>
</feature>
<comment type="subcellular location">
    <subcellularLocation>
        <location evidence="1">Membrane</location>
        <topology evidence="1">Multi-pass membrane protein</topology>
    </subcellularLocation>
</comment>
<dbReference type="AlphaFoldDB" id="A0A933SG31"/>
<evidence type="ECO:0000259" key="9">
    <source>
        <dbReference type="Pfam" id="PF01694"/>
    </source>
</evidence>
<reference evidence="10" key="1">
    <citation type="submission" date="2020-07" db="EMBL/GenBank/DDBJ databases">
        <title>Huge and variable diversity of episymbiotic CPR bacteria and DPANN archaea in groundwater ecosystems.</title>
        <authorList>
            <person name="He C.Y."/>
            <person name="Keren R."/>
            <person name="Whittaker M."/>
            <person name="Farag I.F."/>
            <person name="Doudna J."/>
            <person name="Cate J.H.D."/>
            <person name="Banfield J.F."/>
        </authorList>
    </citation>
    <scope>NUCLEOTIDE SEQUENCE</scope>
    <source>
        <strain evidence="10">NC_groundwater_1813_Pr3_B-0.1um_71_17</strain>
    </source>
</reference>
<keyword evidence="6 8" id="KW-0472">Membrane</keyword>
<feature type="transmembrane region" description="Helical" evidence="8">
    <location>
        <begin position="270"/>
        <end position="291"/>
    </location>
</feature>
<feature type="compositionally biased region" description="Basic and acidic residues" evidence="7">
    <location>
        <begin position="1"/>
        <end position="11"/>
    </location>
</feature>
<keyword evidence="5 8" id="KW-1133">Transmembrane helix</keyword>
<dbReference type="InterPro" id="IPR035952">
    <property type="entry name" value="Rhomboid-like_sf"/>
</dbReference>
<dbReference type="InterPro" id="IPR050925">
    <property type="entry name" value="Rhomboid_protease_S54"/>
</dbReference>
<proteinExistence type="inferred from homology"/>
<evidence type="ECO:0000256" key="6">
    <source>
        <dbReference type="ARBA" id="ARBA00023136"/>
    </source>
</evidence>
<dbReference type="InterPro" id="IPR022764">
    <property type="entry name" value="Peptidase_S54_rhomboid_dom"/>
</dbReference>
<feature type="compositionally biased region" description="Pro residues" evidence="7">
    <location>
        <begin position="17"/>
        <end position="31"/>
    </location>
</feature>
<gene>
    <name evidence="10" type="ORF">HZA61_16375</name>
</gene>
<feature type="region of interest" description="Disordered" evidence="7">
    <location>
        <begin position="1"/>
        <end position="35"/>
    </location>
</feature>
<keyword evidence="10" id="KW-0645">Protease</keyword>
<evidence type="ECO:0000256" key="1">
    <source>
        <dbReference type="ARBA" id="ARBA00004141"/>
    </source>
</evidence>
<keyword evidence="4" id="KW-0378">Hydrolase</keyword>
<feature type="transmembrane region" description="Helical" evidence="8">
    <location>
        <begin position="119"/>
        <end position="141"/>
    </location>
</feature>
<protein>
    <submittedName>
        <fullName evidence="10">Rhomboid family intramembrane serine protease</fullName>
    </submittedName>
</protein>
<dbReference type="PANTHER" id="PTHR43731">
    <property type="entry name" value="RHOMBOID PROTEASE"/>
    <property type="match status" value="1"/>
</dbReference>
<feature type="domain" description="Peptidase S54 rhomboid" evidence="9">
    <location>
        <begin position="115"/>
        <end position="257"/>
    </location>
</feature>
<feature type="transmembrane region" description="Helical" evidence="8">
    <location>
        <begin position="217"/>
        <end position="235"/>
    </location>
</feature>
<dbReference type="EMBL" id="JACRIW010000117">
    <property type="protein sequence ID" value="MBI5171063.1"/>
    <property type="molecule type" value="Genomic_DNA"/>
</dbReference>
<dbReference type="GO" id="GO:0016020">
    <property type="term" value="C:membrane"/>
    <property type="evidence" value="ECO:0007669"/>
    <property type="project" value="UniProtKB-SubCell"/>
</dbReference>
<evidence type="ECO:0000313" key="11">
    <source>
        <dbReference type="Proteomes" id="UP000696931"/>
    </source>
</evidence>
<evidence type="ECO:0000256" key="8">
    <source>
        <dbReference type="SAM" id="Phobius"/>
    </source>
</evidence>
<dbReference type="SUPFAM" id="SSF144091">
    <property type="entry name" value="Rhomboid-like"/>
    <property type="match status" value="1"/>
</dbReference>
<feature type="transmembrane region" description="Helical" evidence="8">
    <location>
        <begin position="241"/>
        <end position="258"/>
    </location>
</feature>
<comment type="caution">
    <text evidence="10">The sequence shown here is derived from an EMBL/GenBank/DDBJ whole genome shotgun (WGS) entry which is preliminary data.</text>
</comment>
<dbReference type="Proteomes" id="UP000696931">
    <property type="component" value="Unassembled WGS sequence"/>
</dbReference>
<evidence type="ECO:0000256" key="3">
    <source>
        <dbReference type="ARBA" id="ARBA00022692"/>
    </source>
</evidence>
<keyword evidence="3 8" id="KW-0812">Transmembrane</keyword>
<dbReference type="Gene3D" id="1.20.1540.10">
    <property type="entry name" value="Rhomboid-like"/>
    <property type="match status" value="1"/>
</dbReference>